<gene>
    <name evidence="3" type="ORF">DGQ38_16870</name>
</gene>
<comment type="caution">
    <text evidence="3">The sequence shown here is derived from an EMBL/GenBank/DDBJ whole genome shotgun (WGS) entry which is preliminary data.</text>
</comment>
<sequence>MKKIDLACIIDDDPIFIFSAKKLMELADFCKGFIVFHNGKEALNHLNTIISSNEELPDVILLDLNMPVMDGWEFLEEFIKIKSEKAITIYIVSSSIDPSDINKAKSYHNVNNYIVKPVTIDSLKSVLQNHQN</sequence>
<keyword evidence="1" id="KW-0597">Phosphoprotein</keyword>
<feature type="domain" description="Response regulatory" evidence="2">
    <location>
        <begin position="6"/>
        <end position="131"/>
    </location>
</feature>
<dbReference type="AlphaFoldDB" id="A0A3D5J5J7"/>
<dbReference type="OMA" id="GTKRIMK"/>
<evidence type="ECO:0000313" key="4">
    <source>
        <dbReference type="Proteomes" id="UP000264330"/>
    </source>
</evidence>
<dbReference type="PANTHER" id="PTHR44520">
    <property type="entry name" value="RESPONSE REGULATOR RCP1-RELATED"/>
    <property type="match status" value="1"/>
</dbReference>
<evidence type="ECO:0000256" key="1">
    <source>
        <dbReference type="PROSITE-ProRule" id="PRU00169"/>
    </source>
</evidence>
<dbReference type="SUPFAM" id="SSF52172">
    <property type="entry name" value="CheY-like"/>
    <property type="match status" value="1"/>
</dbReference>
<dbReference type="InterPro" id="IPR001789">
    <property type="entry name" value="Sig_transdc_resp-reg_receiver"/>
</dbReference>
<dbReference type="EMBL" id="DPMF01000386">
    <property type="protein sequence ID" value="HCV82712.1"/>
    <property type="molecule type" value="Genomic_DNA"/>
</dbReference>
<name>A0A3D5J5J7_9FLAO</name>
<dbReference type="Pfam" id="PF00072">
    <property type="entry name" value="Response_reg"/>
    <property type="match status" value="1"/>
</dbReference>
<dbReference type="Proteomes" id="UP000264330">
    <property type="component" value="Unassembled WGS sequence"/>
</dbReference>
<dbReference type="RefSeq" id="WP_013071319.1">
    <property type="nucleotide sequence ID" value="NZ_CAJXAW010000025.1"/>
</dbReference>
<dbReference type="PANTHER" id="PTHR44520:SF2">
    <property type="entry name" value="RESPONSE REGULATOR RCP1"/>
    <property type="match status" value="1"/>
</dbReference>
<evidence type="ECO:0000313" key="3">
    <source>
        <dbReference type="EMBL" id="HCV82712.1"/>
    </source>
</evidence>
<organism evidence="3 4">
    <name type="scientific">Zunongwangia profunda</name>
    <dbReference type="NCBI Taxonomy" id="398743"/>
    <lineage>
        <taxon>Bacteria</taxon>
        <taxon>Pseudomonadati</taxon>
        <taxon>Bacteroidota</taxon>
        <taxon>Flavobacteriia</taxon>
        <taxon>Flavobacteriales</taxon>
        <taxon>Flavobacteriaceae</taxon>
        <taxon>Zunongwangia</taxon>
    </lineage>
</organism>
<evidence type="ECO:0000259" key="2">
    <source>
        <dbReference type="PROSITE" id="PS50110"/>
    </source>
</evidence>
<dbReference type="Gene3D" id="3.40.50.2300">
    <property type="match status" value="1"/>
</dbReference>
<accession>A0A3D5J5J7</accession>
<dbReference type="GO" id="GO:0000160">
    <property type="term" value="P:phosphorelay signal transduction system"/>
    <property type="evidence" value="ECO:0007669"/>
    <property type="project" value="InterPro"/>
</dbReference>
<proteinExistence type="predicted"/>
<dbReference type="SMART" id="SM00448">
    <property type="entry name" value="REC"/>
    <property type="match status" value="1"/>
</dbReference>
<reference evidence="3 4" key="1">
    <citation type="journal article" date="2018" name="Nat. Biotechnol.">
        <title>A standardized bacterial taxonomy based on genome phylogeny substantially revises the tree of life.</title>
        <authorList>
            <person name="Parks D.H."/>
            <person name="Chuvochina M."/>
            <person name="Waite D.W."/>
            <person name="Rinke C."/>
            <person name="Skarshewski A."/>
            <person name="Chaumeil P.A."/>
            <person name="Hugenholtz P."/>
        </authorList>
    </citation>
    <scope>NUCLEOTIDE SEQUENCE [LARGE SCALE GENOMIC DNA]</scope>
    <source>
        <strain evidence="3">UBA9359</strain>
    </source>
</reference>
<protein>
    <submittedName>
        <fullName evidence="3">Response regulator</fullName>
    </submittedName>
</protein>
<feature type="modified residue" description="4-aspartylphosphate" evidence="1">
    <location>
        <position position="63"/>
    </location>
</feature>
<dbReference type="InterPro" id="IPR052893">
    <property type="entry name" value="TCS_response_regulator"/>
</dbReference>
<dbReference type="InterPro" id="IPR011006">
    <property type="entry name" value="CheY-like_superfamily"/>
</dbReference>
<dbReference type="PROSITE" id="PS50110">
    <property type="entry name" value="RESPONSE_REGULATORY"/>
    <property type="match status" value="1"/>
</dbReference>